<dbReference type="RefSeq" id="WP_121088049.1">
    <property type="nucleotide sequence ID" value="NZ_RBZU01000007.1"/>
</dbReference>
<dbReference type="EMBL" id="RBZU01000007">
    <property type="protein sequence ID" value="RKP53421.1"/>
    <property type="molecule type" value="Genomic_DNA"/>
</dbReference>
<dbReference type="Proteomes" id="UP000270342">
    <property type="component" value="Unassembled WGS sequence"/>
</dbReference>
<evidence type="ECO:0000313" key="2">
    <source>
        <dbReference type="Proteomes" id="UP000270342"/>
    </source>
</evidence>
<protein>
    <submittedName>
        <fullName evidence="1">Uncharacterized protein</fullName>
    </submittedName>
</protein>
<comment type="caution">
    <text evidence="1">The sequence shown here is derived from an EMBL/GenBank/DDBJ whole genome shotgun (WGS) entry which is preliminary data.</text>
</comment>
<dbReference type="OrthoDB" id="9008811at2"/>
<sequence length="301" mass="33297">MNVTNLDKLLLARAFHPSADHDIDAGRYLGEFGEDAAGKRRARCPLCLRHALDVVVDDEGAAVGFVHRERASASRCPLAAQSVQPQALQVAHARDLRCHRQNRAAFVARWRAHYSLMKAQVEALTIARLISLVAYADAVNLWSHPGLRQSDMPYVLLALGELIAEHSDAVSTQWVRFVFNGTVRTVDDLWTTRTATPTLFRVRYRTDTVGSLPSWRDVVACDEVVFGTLDDPPFDGAIHTADAMRFEAFVQSDDGLGTPADVPSDDVSQTLSGSQDSVRQSLENYAVYTMRAYARRRGKSA</sequence>
<accession>A0A494XUN5</accession>
<organism evidence="1 2">
    <name type="scientific">Pararobbsia silviterrae</name>
    <dbReference type="NCBI Taxonomy" id="1792498"/>
    <lineage>
        <taxon>Bacteria</taxon>
        <taxon>Pseudomonadati</taxon>
        <taxon>Pseudomonadota</taxon>
        <taxon>Betaproteobacteria</taxon>
        <taxon>Burkholderiales</taxon>
        <taxon>Burkholderiaceae</taxon>
        <taxon>Pararobbsia</taxon>
    </lineage>
</organism>
<dbReference type="AlphaFoldDB" id="A0A494XUN5"/>
<proteinExistence type="predicted"/>
<evidence type="ECO:0000313" key="1">
    <source>
        <dbReference type="EMBL" id="RKP53421.1"/>
    </source>
</evidence>
<keyword evidence="2" id="KW-1185">Reference proteome</keyword>
<gene>
    <name evidence="1" type="ORF">D7S86_17095</name>
</gene>
<name>A0A494XUN5_9BURK</name>
<reference evidence="1 2" key="1">
    <citation type="submission" date="2018-10" db="EMBL/GenBank/DDBJ databases">
        <title>Robbsia sp. DHC34, isolated from soil.</title>
        <authorList>
            <person name="Gao Z.-H."/>
            <person name="Qiu L.-H."/>
        </authorList>
    </citation>
    <scope>NUCLEOTIDE SEQUENCE [LARGE SCALE GENOMIC DNA]</scope>
    <source>
        <strain evidence="1 2">DHC34</strain>
    </source>
</reference>